<accession>A0AA37WDR6</accession>
<protein>
    <recommendedName>
        <fullName evidence="3">DUF2279 domain-containing protein</fullName>
    </recommendedName>
</protein>
<keyword evidence="2" id="KW-1185">Reference proteome</keyword>
<reference evidence="1" key="1">
    <citation type="journal article" date="2014" name="Int. J. Syst. Evol. Microbiol.">
        <title>Complete genome sequence of Corynebacterium casei LMG S-19264T (=DSM 44701T), isolated from a smear-ripened cheese.</title>
        <authorList>
            <consortium name="US DOE Joint Genome Institute (JGI-PGF)"/>
            <person name="Walter F."/>
            <person name="Albersmeier A."/>
            <person name="Kalinowski J."/>
            <person name="Ruckert C."/>
        </authorList>
    </citation>
    <scope>NUCLEOTIDE SEQUENCE</scope>
    <source>
        <strain evidence="1">NBRC 108769</strain>
    </source>
</reference>
<sequence>MIFNLNAPAQDDSLTINKTTLTTAIITESVLYAGMISGLRYAWYKDVSRVPFHFYNDNKGYLQIDKFGHAYGSFLESKICYEWLRKAGVSKKKALLYGGTMGIVLQTPIEVFDGLYEGWGFSWGDMIANGAGSLFLMSQEALFDDQLIDFKFSFRRSSYADASNGLLGDNQLESLFYDYNGHSYWLSFSPSNRIPRWVNVSIGYSANGMYGEFRNFTSYKKVPLPLVERHRQFLLSMDIDWTKIPADRPFLRKLFFALNHIKLPFPALEYNSLKQWKFHSFYF</sequence>
<name>A0AA37WDR6_9BACT</name>
<comment type="caution">
    <text evidence="1">The sequence shown here is derived from an EMBL/GenBank/DDBJ whole genome shotgun (WGS) entry which is preliminary data.</text>
</comment>
<proteinExistence type="predicted"/>
<reference evidence="1" key="2">
    <citation type="submission" date="2023-01" db="EMBL/GenBank/DDBJ databases">
        <title>Draft genome sequence of Portibacter lacus strain NBRC 108769.</title>
        <authorList>
            <person name="Sun Q."/>
            <person name="Mori K."/>
        </authorList>
    </citation>
    <scope>NUCLEOTIDE SEQUENCE</scope>
    <source>
        <strain evidence="1">NBRC 108769</strain>
    </source>
</reference>
<evidence type="ECO:0000313" key="2">
    <source>
        <dbReference type="Proteomes" id="UP001156666"/>
    </source>
</evidence>
<dbReference type="Proteomes" id="UP001156666">
    <property type="component" value="Unassembled WGS sequence"/>
</dbReference>
<evidence type="ECO:0008006" key="3">
    <source>
        <dbReference type="Google" id="ProtNLM"/>
    </source>
</evidence>
<evidence type="ECO:0000313" key="1">
    <source>
        <dbReference type="EMBL" id="GLR15420.1"/>
    </source>
</evidence>
<organism evidence="1 2">
    <name type="scientific">Portibacter lacus</name>
    <dbReference type="NCBI Taxonomy" id="1099794"/>
    <lineage>
        <taxon>Bacteria</taxon>
        <taxon>Pseudomonadati</taxon>
        <taxon>Bacteroidota</taxon>
        <taxon>Saprospiria</taxon>
        <taxon>Saprospirales</taxon>
        <taxon>Haliscomenobacteraceae</taxon>
        <taxon>Portibacter</taxon>
    </lineage>
</organism>
<dbReference type="Pfam" id="PF10043">
    <property type="entry name" value="DUF2279"/>
    <property type="match status" value="1"/>
</dbReference>
<dbReference type="InterPro" id="IPR018736">
    <property type="entry name" value="DUF2279_periplasmic_lipo"/>
</dbReference>
<dbReference type="EMBL" id="BSOH01000001">
    <property type="protein sequence ID" value="GLR15420.1"/>
    <property type="molecule type" value="Genomic_DNA"/>
</dbReference>
<dbReference type="AlphaFoldDB" id="A0AA37WDR6"/>
<gene>
    <name evidence="1" type="ORF">GCM10007940_00350</name>
</gene>